<dbReference type="Gene3D" id="2.70.98.70">
    <property type="match status" value="1"/>
</dbReference>
<dbReference type="Proteomes" id="UP001597079">
    <property type="component" value="Unassembled WGS sequence"/>
</dbReference>
<dbReference type="InterPro" id="IPR012480">
    <property type="entry name" value="Hepar_II_III_C"/>
</dbReference>
<comment type="subcellular location">
    <subcellularLocation>
        <location evidence="1">Cell envelope</location>
    </subcellularLocation>
</comment>
<dbReference type="EMBL" id="JBHUCX010000099">
    <property type="protein sequence ID" value="MFD1677825.1"/>
    <property type="molecule type" value="Genomic_DNA"/>
</dbReference>
<organism evidence="3 4">
    <name type="scientific">Alicyclobacillus fodiniaquatilis</name>
    <dbReference type="NCBI Taxonomy" id="1661150"/>
    <lineage>
        <taxon>Bacteria</taxon>
        <taxon>Bacillati</taxon>
        <taxon>Bacillota</taxon>
        <taxon>Bacilli</taxon>
        <taxon>Bacillales</taxon>
        <taxon>Alicyclobacillaceae</taxon>
        <taxon>Alicyclobacillus</taxon>
    </lineage>
</organism>
<feature type="domain" description="Heparinase II/III-like C-terminal" evidence="2">
    <location>
        <begin position="407"/>
        <end position="591"/>
    </location>
</feature>
<dbReference type="PANTHER" id="PTHR38045:SF1">
    <property type="entry name" value="HEPARINASE II_III-LIKE PROTEIN"/>
    <property type="match status" value="1"/>
</dbReference>
<dbReference type="Gene3D" id="1.50.10.100">
    <property type="entry name" value="Chondroitin AC/alginate lyase"/>
    <property type="match status" value="1"/>
</dbReference>
<protein>
    <submittedName>
        <fullName evidence="3">Heparinase II/III family protein</fullName>
    </submittedName>
</protein>
<keyword evidence="4" id="KW-1185">Reference proteome</keyword>
<dbReference type="PANTHER" id="PTHR38045">
    <property type="entry name" value="CHROMOSOME 1, WHOLE GENOME SHOTGUN SEQUENCE"/>
    <property type="match status" value="1"/>
</dbReference>
<gene>
    <name evidence="3" type="ORF">ACFSB2_24485</name>
</gene>
<reference evidence="4" key="1">
    <citation type="journal article" date="2019" name="Int. J. Syst. Evol. Microbiol.">
        <title>The Global Catalogue of Microorganisms (GCM) 10K type strain sequencing project: providing services to taxonomists for standard genome sequencing and annotation.</title>
        <authorList>
            <consortium name="The Broad Institute Genomics Platform"/>
            <consortium name="The Broad Institute Genome Sequencing Center for Infectious Disease"/>
            <person name="Wu L."/>
            <person name="Ma J."/>
        </authorList>
    </citation>
    <scope>NUCLEOTIDE SEQUENCE [LARGE SCALE GENOMIC DNA]</scope>
    <source>
        <strain evidence="4">CGMCC 1.12286</strain>
    </source>
</reference>
<dbReference type="Pfam" id="PF07940">
    <property type="entry name" value="Hepar_II_III_C"/>
    <property type="match status" value="1"/>
</dbReference>
<comment type="caution">
    <text evidence="3">The sequence shown here is derived from an EMBL/GenBank/DDBJ whole genome shotgun (WGS) entry which is preliminary data.</text>
</comment>
<sequence length="624" mass="72530">MLSEHYANEHLGKLLLSQKEYRPFPSIDERQMWEQIPQHVKDYWLQKGLSKLNHAWPTITATQYMDYSRTGNRSRYEQLSWTRRQDLAALIIAECIENEGRFMDDIINGVWCICDELFWGIPGHNYMMRRNDPLPDVADQIIELFSAETAALLVWTYYLLKSRLDAISIMVCERIALEVRKRILEPYLERNDFWWMGFREEEMVNNWNPWCNSNCLLAFLLLEDNAERREAAVVKVMRSLDKFIHQYHSDGGCDEGPQYWTYAGGALFDCLELLYGVSNGKIDIYQTPLIQQIGRYIYKTFIDEAYYANFADGSAIVHIPAELTHRFGRRIGDAKLAGLGTMMLQQQQERATTLQFPSMFRLLPSLFHYSEVENYTGESPHVRDVWLDGIQVMAARERQGTAKGLYVAAKGGHNDESHNHNDVGQFIVYCDGSPMIIDPGVETYTAKTFFSDRYTIWTMQSAYHNLPTVNGVQQMQGRQHRAMDVHYHQEDAFASLSMNIAKAYPDSAEIKHWIRSTTLLRHPQPCIEIKDDFLLQQATDDIVLNLMTPHCPQIDDTGNIVLQDEKEHRVQIQYDADRFTCASEEIALEDENLRNVWGAQIYRIQLKTKTSFDHAAWTLRIRQL</sequence>
<dbReference type="RefSeq" id="WP_377945741.1">
    <property type="nucleotide sequence ID" value="NZ_JBHUCX010000099.1"/>
</dbReference>
<evidence type="ECO:0000256" key="1">
    <source>
        <dbReference type="ARBA" id="ARBA00004196"/>
    </source>
</evidence>
<evidence type="ECO:0000259" key="2">
    <source>
        <dbReference type="Pfam" id="PF07940"/>
    </source>
</evidence>
<proteinExistence type="predicted"/>
<name>A0ABW4JQR4_9BACL</name>
<accession>A0ABW4JQR4</accession>
<dbReference type="SUPFAM" id="SSF48230">
    <property type="entry name" value="Chondroitin AC/alginate lyase"/>
    <property type="match status" value="1"/>
</dbReference>
<evidence type="ECO:0000313" key="3">
    <source>
        <dbReference type="EMBL" id="MFD1677825.1"/>
    </source>
</evidence>
<evidence type="ECO:0000313" key="4">
    <source>
        <dbReference type="Proteomes" id="UP001597079"/>
    </source>
</evidence>
<dbReference type="InterPro" id="IPR008929">
    <property type="entry name" value="Chondroitin_lyas"/>
</dbReference>